<dbReference type="Proteomes" id="UP000286097">
    <property type="component" value="Unassembled WGS sequence"/>
</dbReference>
<feature type="transmembrane region" description="Helical" evidence="1">
    <location>
        <begin position="26"/>
        <end position="50"/>
    </location>
</feature>
<evidence type="ECO:0000313" key="5">
    <source>
        <dbReference type="Proteomes" id="UP000286097"/>
    </source>
</evidence>
<reference evidence="4 5" key="1">
    <citation type="submission" date="2018-06" db="EMBL/GenBank/DDBJ databases">
        <title>Comparative genomics of downy mildews reveals potential adaptations to biotrophy.</title>
        <authorList>
            <person name="Fletcher K."/>
            <person name="Klosterman S.J."/>
            <person name="Derevnina L."/>
            <person name="Martin F."/>
            <person name="Koike S."/>
            <person name="Reyes Chin-Wo S."/>
            <person name="Mou B."/>
            <person name="Michelmore R."/>
        </authorList>
    </citation>
    <scope>NUCLEOTIDE SEQUENCE [LARGE SCALE GENOMIC DNA]</scope>
    <source>
        <strain evidence="3 5">R13</strain>
        <strain evidence="2 4">R14</strain>
    </source>
</reference>
<proteinExistence type="predicted"/>
<keyword evidence="4" id="KW-1185">Reference proteome</keyword>
<organism evidence="2 4">
    <name type="scientific">Peronospora effusa</name>
    <dbReference type="NCBI Taxonomy" id="542832"/>
    <lineage>
        <taxon>Eukaryota</taxon>
        <taxon>Sar</taxon>
        <taxon>Stramenopiles</taxon>
        <taxon>Oomycota</taxon>
        <taxon>Peronosporomycetes</taxon>
        <taxon>Peronosporales</taxon>
        <taxon>Peronosporaceae</taxon>
        <taxon>Peronospora</taxon>
    </lineage>
</organism>
<dbReference type="Proteomes" id="UP000282087">
    <property type="component" value="Unassembled WGS sequence"/>
</dbReference>
<evidence type="ECO:0000256" key="1">
    <source>
        <dbReference type="SAM" id="Phobius"/>
    </source>
</evidence>
<protein>
    <submittedName>
        <fullName evidence="2">Uncharacterized protein</fullName>
    </submittedName>
</protein>
<gene>
    <name evidence="3" type="ORF">DD237_003337</name>
    <name evidence="2" type="ORF">DD238_002904</name>
</gene>
<evidence type="ECO:0000313" key="3">
    <source>
        <dbReference type="EMBL" id="RQM14930.1"/>
    </source>
</evidence>
<dbReference type="EMBL" id="QLLG01000244">
    <property type="protein sequence ID" value="RMX65526.1"/>
    <property type="molecule type" value="Genomic_DNA"/>
</dbReference>
<keyword evidence="1" id="KW-1133">Transmembrane helix</keyword>
<dbReference type="EMBL" id="QKXF01000179">
    <property type="protein sequence ID" value="RQM14930.1"/>
    <property type="molecule type" value="Genomic_DNA"/>
</dbReference>
<keyword evidence="1" id="KW-0472">Membrane</keyword>
<evidence type="ECO:0000313" key="2">
    <source>
        <dbReference type="EMBL" id="RMX65526.1"/>
    </source>
</evidence>
<comment type="caution">
    <text evidence="2">The sequence shown here is derived from an EMBL/GenBank/DDBJ whole genome shotgun (WGS) entry which is preliminary data.</text>
</comment>
<name>A0A3M6VJ39_9STRA</name>
<keyword evidence="1" id="KW-0812">Transmembrane</keyword>
<dbReference type="VEuPathDB" id="FungiDB:DD237_003337"/>
<sequence length="147" mass="16698">MGIKYTCTDSLTPCRAQEKHSMSYRFSAIVGLQFLTAAAFGFMSPIISIVMTEYFARFRRNGLAIDCGANPHDEDHDKLRGSQGIMKILFVSNCRDHPFLSCRISVQLYSGPNARTSFRCLWTQGLLMFQCDAGAKKWMLNHILWCD</sequence>
<evidence type="ECO:0000313" key="4">
    <source>
        <dbReference type="Proteomes" id="UP000282087"/>
    </source>
</evidence>
<dbReference type="AlphaFoldDB" id="A0A3M6VJ39"/>
<accession>A0A3M6VJ39</accession>